<comment type="caution">
    <text evidence="2">The sequence shown here is derived from an EMBL/GenBank/DDBJ whole genome shotgun (WGS) entry which is preliminary data.</text>
</comment>
<protein>
    <submittedName>
        <fullName evidence="2">Uncharacterized protein</fullName>
    </submittedName>
</protein>
<evidence type="ECO:0000313" key="2">
    <source>
        <dbReference type="EMBL" id="PRO75040.1"/>
    </source>
</evidence>
<dbReference type="OrthoDB" id="6388821at2"/>
<evidence type="ECO:0000256" key="1">
    <source>
        <dbReference type="SAM" id="MobiDB-lite"/>
    </source>
</evidence>
<evidence type="ECO:0000313" key="3">
    <source>
        <dbReference type="Proteomes" id="UP000238949"/>
    </source>
</evidence>
<sequence>MKVLWISLIVFAAVSGFLVGRASAPTASLPVSELSTDDSSVVPSLPTSAPENSETKPISPVESTSTKMSASPATSQPSPYSRADVDPDSSAPYSNEQIAEQQTYEDLRRMAQDNYPAAQQELHEWAELHKADLKSRMEATLGESSGFMFEEVLKDNAMLNEPLAQQPMEEDFAWREQAQVNIHDYIIMNSTDPRLEILNITCMQKKCEVTLTGKDDRAGIILYMQLMQTRPFGITGGPSPTTMMNDDGSYWMYMLLTF</sequence>
<reference evidence="3" key="1">
    <citation type="journal article" date="2020" name="Int. J. Syst. Evol. Microbiol.">
        <title>Alteromonas alba sp. nov., a marine bacterium isolated from the seawater of the West Pacific Ocean.</title>
        <authorList>
            <person name="Sun C."/>
            <person name="Wu Y.-H."/>
            <person name="Xamxidin M."/>
            <person name="Cheng H."/>
            <person name="Xu X.-W."/>
        </authorList>
    </citation>
    <scope>NUCLEOTIDE SEQUENCE [LARGE SCALE GENOMIC DNA]</scope>
    <source>
        <strain evidence="3">190</strain>
    </source>
</reference>
<dbReference type="RefSeq" id="WP_105933334.1">
    <property type="nucleotide sequence ID" value="NZ_PVNP01000021.1"/>
</dbReference>
<dbReference type="Proteomes" id="UP000238949">
    <property type="component" value="Unassembled WGS sequence"/>
</dbReference>
<dbReference type="AlphaFoldDB" id="A0A2S9VF03"/>
<organism evidence="2 3">
    <name type="scientific">Alteromonas alba</name>
    <dbReference type="NCBI Taxonomy" id="2079529"/>
    <lineage>
        <taxon>Bacteria</taxon>
        <taxon>Pseudomonadati</taxon>
        <taxon>Pseudomonadota</taxon>
        <taxon>Gammaproteobacteria</taxon>
        <taxon>Alteromonadales</taxon>
        <taxon>Alteromonadaceae</taxon>
        <taxon>Alteromonas/Salinimonas group</taxon>
        <taxon>Alteromonas</taxon>
    </lineage>
</organism>
<feature type="compositionally biased region" description="Polar residues" evidence="1">
    <location>
        <begin position="33"/>
        <end position="79"/>
    </location>
</feature>
<dbReference type="EMBL" id="PVNP01000021">
    <property type="protein sequence ID" value="PRO75040.1"/>
    <property type="molecule type" value="Genomic_DNA"/>
</dbReference>
<accession>A0A2S9VF03</accession>
<gene>
    <name evidence="2" type="ORF">C6Y40_03305</name>
</gene>
<proteinExistence type="predicted"/>
<keyword evidence="3" id="KW-1185">Reference proteome</keyword>
<feature type="region of interest" description="Disordered" evidence="1">
    <location>
        <begin position="28"/>
        <end position="95"/>
    </location>
</feature>
<name>A0A2S9VF03_9ALTE</name>